<evidence type="ECO:0008006" key="4">
    <source>
        <dbReference type="Google" id="ProtNLM"/>
    </source>
</evidence>
<proteinExistence type="predicted"/>
<protein>
    <recommendedName>
        <fullName evidence="4">Transmembrane protein</fullName>
    </recommendedName>
</protein>
<evidence type="ECO:0000313" key="3">
    <source>
        <dbReference type="Proteomes" id="UP000000600"/>
    </source>
</evidence>
<dbReference type="Proteomes" id="UP000000600">
    <property type="component" value="Unassembled WGS sequence"/>
</dbReference>
<keyword evidence="3" id="KW-1185">Reference proteome</keyword>
<keyword evidence="1" id="KW-0472">Membrane</keyword>
<feature type="transmembrane region" description="Helical" evidence="1">
    <location>
        <begin position="77"/>
        <end position="98"/>
    </location>
</feature>
<keyword evidence="1" id="KW-1133">Transmembrane helix</keyword>
<dbReference type="KEGG" id="ptm:GSPATT00003921001"/>
<evidence type="ECO:0000313" key="2">
    <source>
        <dbReference type="EMBL" id="CAK93052.1"/>
    </source>
</evidence>
<dbReference type="RefSeq" id="XP_001460449.1">
    <property type="nucleotide sequence ID" value="XM_001460412.1"/>
</dbReference>
<dbReference type="GeneID" id="5046234"/>
<dbReference type="EMBL" id="CT868671">
    <property type="protein sequence ID" value="CAK93052.1"/>
    <property type="molecule type" value="Genomic_DNA"/>
</dbReference>
<dbReference type="AlphaFoldDB" id="A0ECN5"/>
<dbReference type="HOGENOM" id="CLU_1931646_0_0_1"/>
<gene>
    <name evidence="2" type="ORF">GSPATT00003921001</name>
</gene>
<dbReference type="InParanoid" id="A0ECN5"/>
<keyword evidence="1" id="KW-0812">Transmembrane</keyword>
<evidence type="ECO:0000256" key="1">
    <source>
        <dbReference type="SAM" id="Phobius"/>
    </source>
</evidence>
<name>A0ECN5_PARTE</name>
<accession>A0ECN5</accession>
<feature type="transmembrane region" description="Helical" evidence="1">
    <location>
        <begin position="110"/>
        <end position="129"/>
    </location>
</feature>
<reference evidence="2 3" key="1">
    <citation type="journal article" date="2006" name="Nature">
        <title>Global trends of whole-genome duplications revealed by the ciliate Paramecium tetraurelia.</title>
        <authorList>
            <consortium name="Genoscope"/>
            <person name="Aury J.-M."/>
            <person name="Jaillon O."/>
            <person name="Duret L."/>
            <person name="Noel B."/>
            <person name="Jubin C."/>
            <person name="Porcel B.M."/>
            <person name="Segurens B."/>
            <person name="Daubin V."/>
            <person name="Anthouard V."/>
            <person name="Aiach N."/>
            <person name="Arnaiz O."/>
            <person name="Billaut A."/>
            <person name="Beisson J."/>
            <person name="Blanc I."/>
            <person name="Bouhouche K."/>
            <person name="Camara F."/>
            <person name="Duharcourt S."/>
            <person name="Guigo R."/>
            <person name="Gogendeau D."/>
            <person name="Katinka M."/>
            <person name="Keller A.-M."/>
            <person name="Kissmehl R."/>
            <person name="Klotz C."/>
            <person name="Koll F."/>
            <person name="Le Moue A."/>
            <person name="Lepere C."/>
            <person name="Malinsky S."/>
            <person name="Nowacki M."/>
            <person name="Nowak J.K."/>
            <person name="Plattner H."/>
            <person name="Poulain J."/>
            <person name="Ruiz F."/>
            <person name="Serrano V."/>
            <person name="Zagulski M."/>
            <person name="Dessen P."/>
            <person name="Betermier M."/>
            <person name="Weissenbach J."/>
            <person name="Scarpelli C."/>
            <person name="Schachter V."/>
            <person name="Sperling L."/>
            <person name="Meyer E."/>
            <person name="Cohen J."/>
            <person name="Wincker P."/>
        </authorList>
    </citation>
    <scope>NUCLEOTIDE SEQUENCE [LARGE SCALE GENOMIC DNA]</scope>
    <source>
        <strain evidence="2 3">Stock d4-2</strain>
    </source>
</reference>
<sequence>MEFTFHQVILIQQYLFTCYIIVTKEYLTYSLLGPNSQAKFLTQHQPYLLFLQQPLVLGLILKDIWRHLNSFDNFDHLFKFLYVFRYILFQSSIILTFYGKIIQIPLTLSFLLFFFSIFQILKLMIYFLISL</sequence>
<organism evidence="2 3">
    <name type="scientific">Paramecium tetraurelia</name>
    <dbReference type="NCBI Taxonomy" id="5888"/>
    <lineage>
        <taxon>Eukaryota</taxon>
        <taxon>Sar</taxon>
        <taxon>Alveolata</taxon>
        <taxon>Ciliophora</taxon>
        <taxon>Intramacronucleata</taxon>
        <taxon>Oligohymenophorea</taxon>
        <taxon>Peniculida</taxon>
        <taxon>Parameciidae</taxon>
        <taxon>Paramecium</taxon>
    </lineage>
</organism>